<reference evidence="1" key="3">
    <citation type="submission" date="2005-04" db="EMBL/GenBank/DDBJ databases">
        <authorList>
            <person name="Buell R."/>
        </authorList>
    </citation>
    <scope>NUCLEOTIDE SEQUENCE</scope>
</reference>
<evidence type="ECO:0000313" key="1">
    <source>
        <dbReference type="EMBL" id="AAX95684.1"/>
    </source>
</evidence>
<reference evidence="2" key="4">
    <citation type="submission" date="2006-06" db="EMBL/GenBank/DDBJ databases">
        <authorList>
            <person name="Buell R."/>
            <person name="Wing R.A."/>
            <person name="McCombie W.A."/>
            <person name="Ouyang S."/>
        </authorList>
    </citation>
    <scope>NUCLEOTIDE SEQUENCE</scope>
</reference>
<name>Q53K17_ORYSJ</name>
<accession>Q53K17</accession>
<evidence type="ECO:0000313" key="2">
    <source>
        <dbReference type="EMBL" id="ABF98610.1"/>
    </source>
</evidence>
<reference evidence="1" key="1">
    <citation type="submission" date="2003-10" db="EMBL/GenBank/DDBJ databases">
        <authorList>
            <person name="Buell C."/>
            <person name="Yuan Q."/>
            <person name="Ouyang S."/>
            <person name="Liu J."/>
            <person name="Wang A."/>
            <person name="Maiti R."/>
            <person name="Lin H."/>
            <person name="Zhu W."/>
            <person name="Hamilton J."/>
            <person name="Jones K."/>
            <person name="Tallon L."/>
            <person name="Feldblyum T."/>
            <person name="Tsitrin T."/>
            <person name="Bera J."/>
            <person name="Kim M."/>
            <person name="Jin S."/>
            <person name="Fadrosh D."/>
            <person name="Vuong H."/>
            <person name="Overton II L."/>
            <person name="Reardon M."/>
            <person name="Weaver B."/>
            <person name="Johri S."/>
            <person name="Lewis M."/>
            <person name="Utterback T."/>
            <person name="Van Aken S."/>
            <person name="Wortman J."/>
            <person name="Haas B."/>
            <person name="Koo H."/>
            <person name="Zismann V."/>
            <person name="Hsiao J."/>
            <person name="Iobst S."/>
            <person name="de Vazeilles A."/>
            <person name="White O."/>
            <person name="Salzberg S."/>
            <person name="Fraser C."/>
        </authorList>
    </citation>
    <scope>NUCLEOTIDE SEQUENCE</scope>
</reference>
<reference evidence="2" key="2">
    <citation type="journal article" date="2005" name="Genome Res.">
        <title>Sequence, annotation, and analysis of synteny between rice chromosome 3 and diverged grass species.</title>
        <authorList>
            <consortium name="Rice Chromosome 3 Sequencing Consortium"/>
            <person name="Buell C.R."/>
            <person name="Yuan Q."/>
            <person name="Ouyang S."/>
            <person name="Liu J."/>
            <person name="Zhu W."/>
            <person name="Wang A."/>
            <person name="Maiti R."/>
            <person name="Haas B."/>
            <person name="Wortman J."/>
            <person name="Pertea M."/>
            <person name="Jones K.M."/>
            <person name="Kim M."/>
            <person name="Overton L."/>
            <person name="Tsitrin T."/>
            <person name="Fadrosh D."/>
            <person name="Bera J."/>
            <person name="Weaver B."/>
            <person name="Jin S."/>
            <person name="Johri S."/>
            <person name="Reardon M."/>
            <person name="Webb K."/>
            <person name="Hill J."/>
            <person name="Moffat K."/>
            <person name="Tallon L."/>
            <person name="Van Aken S."/>
            <person name="Lewis M."/>
            <person name="Utterback T."/>
            <person name="Feldblyum T."/>
            <person name="Zismann V."/>
            <person name="Iobst S."/>
            <person name="Hsiao J."/>
            <person name="de Vazeille A.R."/>
            <person name="Salzberg S.L."/>
            <person name="White O."/>
            <person name="Fraser C."/>
            <person name="Yu Y."/>
            <person name="Kim H."/>
            <person name="Rambo T."/>
            <person name="Currie J."/>
            <person name="Collura K."/>
            <person name="Kernodle-Thompson S."/>
            <person name="Wei F."/>
            <person name="Kudrna K."/>
            <person name="Ammiraju J.S."/>
            <person name="Luo M."/>
            <person name="Goicoechea J.L."/>
            <person name="Wing R.A."/>
            <person name="Henry D."/>
            <person name="Oates R."/>
            <person name="Palmer M."/>
            <person name="Pries G."/>
            <person name="Saski C."/>
            <person name="Simmons J."/>
            <person name="Soderlund C."/>
            <person name="Nelson W."/>
            <person name="de la Bastide M."/>
            <person name="Spiegel L."/>
            <person name="Nascimento L."/>
            <person name="Huang E."/>
            <person name="Preston R."/>
            <person name="Zutavern T."/>
            <person name="Palmer L."/>
            <person name="O'Shaughnessy A."/>
            <person name="Dike S."/>
            <person name="McCombie W.R."/>
            <person name="Minx P."/>
            <person name="Cordum H."/>
            <person name="Wilson R."/>
            <person name="Jin W."/>
            <person name="Lee H.R."/>
            <person name="Jiang J."/>
            <person name="Jackson S."/>
        </authorList>
    </citation>
    <scope>NUCLEOTIDE SEQUENCE [LARGE SCALE GENOMIC DNA]</scope>
</reference>
<sequence>MTGVDLSPRRGWRACSSGWTLRVEQVAAHIEELIREGGDAVARGPVEHLVRRAAEPNRHLRLHRCLPVPSHAAASPSLFPVAVATADNLRVNLVSYVVELVNAAKGKVNMEYMRLVVDLMVKRGWYFSEATFGDGILAKPQPDDGKMSIFSNIWAVKEDLESTAHDTMGPLSVLSTGNRTQAFLWETGKKMLEPAAISLNKIVLNHYMENGTPTFAASLQQINAARASFCLPMDKSPPTADFSPLPTYRHLSSHSPAPAHRVGKPRRAAVEELLGRHGDELPGGTGRCLSVNPSTTPPPLEIRHWGDGRRRRDPRAVVAGDGCGHRRADGREARSWRAAVAVVDGLMGGRSATAAVARSWWAPDDGHAWRHGSLFL</sequence>
<dbReference type="AlphaFoldDB" id="Q53K17"/>
<dbReference type="EMBL" id="DP000009">
    <property type="protein sequence ID" value="ABF98610.1"/>
    <property type="molecule type" value="Genomic_DNA"/>
</dbReference>
<gene>
    <name evidence="2" type="ordered locus">LOC_Os03g51340</name>
</gene>
<proteinExistence type="predicted"/>
<dbReference type="EMBL" id="AC146936">
    <property type="protein sequence ID" value="AAX95684.1"/>
    <property type="molecule type" value="Genomic_DNA"/>
</dbReference>
<protein>
    <submittedName>
        <fullName evidence="1">Uncharacterized protein</fullName>
    </submittedName>
</protein>
<organism evidence="1">
    <name type="scientific">Oryza sativa subsp. japonica</name>
    <name type="common">Rice</name>
    <dbReference type="NCBI Taxonomy" id="39947"/>
    <lineage>
        <taxon>Eukaryota</taxon>
        <taxon>Viridiplantae</taxon>
        <taxon>Streptophyta</taxon>
        <taxon>Embryophyta</taxon>
        <taxon>Tracheophyta</taxon>
        <taxon>Spermatophyta</taxon>
        <taxon>Magnoliopsida</taxon>
        <taxon>Liliopsida</taxon>
        <taxon>Poales</taxon>
        <taxon>Poaceae</taxon>
        <taxon>BOP clade</taxon>
        <taxon>Oryzoideae</taxon>
        <taxon>Oryzeae</taxon>
        <taxon>Oryzinae</taxon>
        <taxon>Oryza</taxon>
        <taxon>Oryza sativa</taxon>
    </lineage>
</organism>